<keyword evidence="5" id="KW-0653">Protein transport</keyword>
<dbReference type="PANTHER" id="PTHR13405:SF11">
    <property type="entry name" value="NUCLEAR PORE COMPLEX PROTEIN NUP133"/>
    <property type="match status" value="1"/>
</dbReference>
<gene>
    <name evidence="11" type="ORF">I308_104518</name>
</gene>
<dbReference type="InterPro" id="IPR014908">
    <property type="entry name" value="Nucleoporin_Nup133/Nup155_N"/>
</dbReference>
<evidence type="ECO:0008006" key="13">
    <source>
        <dbReference type="Google" id="ProtNLM"/>
    </source>
</evidence>
<organism evidence="11 12">
    <name type="scientific">Cryptococcus tetragattii IND107</name>
    <dbReference type="NCBI Taxonomy" id="1296105"/>
    <lineage>
        <taxon>Eukaryota</taxon>
        <taxon>Fungi</taxon>
        <taxon>Dikarya</taxon>
        <taxon>Basidiomycota</taxon>
        <taxon>Agaricomycotina</taxon>
        <taxon>Tremellomycetes</taxon>
        <taxon>Tremellales</taxon>
        <taxon>Cryptococcaceae</taxon>
        <taxon>Cryptococcus</taxon>
        <taxon>Cryptococcus gattii species complex</taxon>
    </lineage>
</organism>
<dbReference type="Pfam" id="PF03177">
    <property type="entry name" value="Nucleoporin_C"/>
    <property type="match status" value="1"/>
</dbReference>
<dbReference type="InterPro" id="IPR037624">
    <property type="entry name" value="Nup133-like"/>
</dbReference>
<reference evidence="11 12" key="2">
    <citation type="submission" date="2024-01" db="EMBL/GenBank/DDBJ databases">
        <title>Comparative genomics of Cryptococcus and Kwoniella reveals pathogenesis evolution and contrasting modes of karyotype evolution via chromosome fusion or intercentromeric recombination.</title>
        <authorList>
            <person name="Coelho M.A."/>
            <person name="David-Palma M."/>
            <person name="Shea T."/>
            <person name="Bowers K."/>
            <person name="Mcginley-Smith S."/>
            <person name="Mohammad A.W."/>
            <person name="Gnirke A."/>
            <person name="Yurkov A.M."/>
            <person name="Nowrousian M."/>
            <person name="Sun S."/>
            <person name="Cuomo C.A."/>
            <person name="Heitman J."/>
        </authorList>
    </citation>
    <scope>NUCLEOTIDE SEQUENCE [LARGE SCALE GENOMIC DNA]</scope>
    <source>
        <strain evidence="11 12">IND107</strain>
    </source>
</reference>
<sequence>MFSSPATRRTQTPRRQQPQQPLSRLQAFRTTDHSPAPSIAETIRTERPVNEKEKVFWSKDERHSVTSLGKLPGEAAALIKASDLVVDPVTAQIDGTTGFAILSSARACIAWNYSKRTHSAPTTYAFPAPLPTSSPSRSPPPVLSALCTSTPEPGMILVSSTGEFRYWESMSLTLSNVERYQQLFLDLPQGDWIERLVKVDGNNFILTTTSSQAYRLSITSSAGMLSPVVAPLMRPGGMFGRASPLIFGAKHDRFGIRSVTSNGADVYLMAQKSVQKWSFTNDGQKLVQEYDVYEAIGRELFDEWSSANITIILEDIVTLDSDSLAVLITYSDATSPSSHALVLLSVHRSNPPIIDRTIPISFTSGQDQRMLDIPKLVIPTGSTMAFVRFGSAVVMLSLDFDIPYEETLTLKDPNNIYIGAGPVTNSSNIPCVVLIPAEGGLMNVEALEPRASPDSPNRLSTATARLKSKMEQAIFFGQRSDNPLSFELEEDVRGQGDVAEAAELVSGEVVAARSPYTPTIYELRPQLLDRLELLKALVKYIRANGLISQLPQATRRRLSGDGEKVRGALELWDYQNRLMDQSSGQVPSQAKTLLSTSIQVYFSSRHHSLAPSSSHSDELEQDLVRLFFRTEVSNLDKLLAVVFEEFREKQGEGVEVGGRAGWVGEVNQIFIAVERAAAQYREEESDLYAIDREKPAIEMWTASDNLIDSLDHLYTLTEALIKERTRELGSVIDEAPVTGGPTGRIETGKEELRKEQVVQAMLKRQMGWLAAALCTNMEDKCRVVVRRQMDDGADEQEGIMLKAKWDAMKPRIIRPLVSVDRISEAYELAEHHHDFPTLVILCNDPVAGQGKGDSRIQVYIEKFGEDFAFELYRWYIDQGQLHALLTQDEVYGSLVTRFFDTHHYPELGWIHNIACKQYGEAADALAQVLDEGEGKEENGALDFRKAVGSIAKLASMTDISLRGPSEARDQTFQKIGRQLSLIDIQISLRTYLLSLFPSTARSSRSISKHLAPILTRLSHRPGPESGSAFLALFYNLAERVIDGEAVDLEGMLDLLTLKDNIGREDDGVDALRVLVLDRSLPKARSEVALLAVWRRIYIRDDWAEVSNTAGRSEQAQRTKLKETMIYRVSKALRSVPEFPQAAIISPYDTSIPPTTIELSARFPTLTSEGIAALKADYDDEVAMLMEYVEKNGLEERVKEIKRMIEREWEEVQGGEIDEARGAQPESEVVVVEAEDVETDEDVEM</sequence>
<dbReference type="PANTHER" id="PTHR13405">
    <property type="entry name" value="NUCLEAR PORE COMPLEX PROTEIN NUP133"/>
    <property type="match status" value="1"/>
</dbReference>
<comment type="similarity">
    <text evidence="2">Belongs to the nucleoporin Nup133 family.</text>
</comment>
<dbReference type="Gene3D" id="2.130.10.10">
    <property type="entry name" value="YVTN repeat-like/Quinoprotein amine dehydrogenase"/>
    <property type="match status" value="1"/>
</dbReference>
<dbReference type="InterPro" id="IPR007187">
    <property type="entry name" value="Nucleoporin_Nup133/Nup155_C"/>
</dbReference>
<dbReference type="GeneID" id="91991374"/>
<feature type="region of interest" description="Disordered" evidence="8">
    <location>
        <begin position="1214"/>
        <end position="1244"/>
    </location>
</feature>
<proteinExistence type="inferred from homology"/>
<dbReference type="RefSeq" id="XP_066612479.1">
    <property type="nucleotide sequence ID" value="XM_066758992.1"/>
</dbReference>
<evidence type="ECO:0000256" key="3">
    <source>
        <dbReference type="ARBA" id="ARBA00022448"/>
    </source>
</evidence>
<evidence type="ECO:0000313" key="11">
    <source>
        <dbReference type="EMBL" id="KAL0245395.1"/>
    </source>
</evidence>
<keyword evidence="7" id="KW-0539">Nucleus</keyword>
<feature type="domain" description="Nucleoporin Nup133/Nup155-like C-terminal" evidence="9">
    <location>
        <begin position="853"/>
        <end position="1198"/>
    </location>
</feature>
<protein>
    <recommendedName>
        <fullName evidence="13">Nuclear pore complex protein Nup133</fullName>
    </recommendedName>
</protein>
<keyword evidence="6" id="KW-0811">Translocation</keyword>
<feature type="region of interest" description="Disordered" evidence="8">
    <location>
        <begin position="1"/>
        <end position="47"/>
    </location>
</feature>
<keyword evidence="3" id="KW-0813">Transport</keyword>
<comment type="subcellular location">
    <subcellularLocation>
        <location evidence="1">Nucleus envelope</location>
    </subcellularLocation>
</comment>
<keyword evidence="4" id="KW-0509">mRNA transport</keyword>
<feature type="compositionally biased region" description="Low complexity" evidence="8">
    <location>
        <begin position="1"/>
        <end position="27"/>
    </location>
</feature>
<dbReference type="SUPFAM" id="SSF117289">
    <property type="entry name" value="Nucleoporin domain"/>
    <property type="match status" value="1"/>
</dbReference>
<evidence type="ECO:0000256" key="7">
    <source>
        <dbReference type="ARBA" id="ARBA00023242"/>
    </source>
</evidence>
<dbReference type="InterPro" id="IPR015943">
    <property type="entry name" value="WD40/YVTN_repeat-like_dom_sf"/>
</dbReference>
<keyword evidence="12" id="KW-1185">Reference proteome</keyword>
<name>A0ABR3BMX2_9TREE</name>
<evidence type="ECO:0000259" key="9">
    <source>
        <dbReference type="Pfam" id="PF03177"/>
    </source>
</evidence>
<dbReference type="Proteomes" id="UP000054399">
    <property type="component" value="Unassembled WGS sequence"/>
</dbReference>
<evidence type="ECO:0000256" key="2">
    <source>
        <dbReference type="ARBA" id="ARBA00005569"/>
    </source>
</evidence>
<dbReference type="Gene3D" id="1.20.58.1380">
    <property type="match status" value="1"/>
</dbReference>
<dbReference type="EMBL" id="ATAM02000008">
    <property type="protein sequence ID" value="KAL0245395.1"/>
    <property type="molecule type" value="Genomic_DNA"/>
</dbReference>
<feature type="compositionally biased region" description="Acidic residues" evidence="8">
    <location>
        <begin position="1232"/>
        <end position="1244"/>
    </location>
</feature>
<evidence type="ECO:0000256" key="8">
    <source>
        <dbReference type="SAM" id="MobiDB-lite"/>
    </source>
</evidence>
<reference evidence="12" key="1">
    <citation type="submission" date="2015-01" db="EMBL/GenBank/DDBJ databases">
        <title>The Genome Sequence of Cryptococcus gattii MMRL2647.</title>
        <authorList>
            <consortium name="The Broad Institute Genomics Platform"/>
            <person name="Cuomo C."/>
            <person name="Litvintseva A."/>
            <person name="Chen Y."/>
            <person name="Heitman J."/>
            <person name="Sun S."/>
            <person name="Springer D."/>
            <person name="Dromer F."/>
            <person name="Young S."/>
            <person name="Zeng Q."/>
            <person name="Gargeya S."/>
            <person name="Abouelleil A."/>
            <person name="Alvarado L."/>
            <person name="Chapman S.B."/>
            <person name="Gainer-Dewar J."/>
            <person name="Goldberg J."/>
            <person name="Griggs A."/>
            <person name="Gujja S."/>
            <person name="Hansen M."/>
            <person name="Howarth C."/>
            <person name="Imamovic A."/>
            <person name="Larimer J."/>
            <person name="Murphy C."/>
            <person name="Naylor J."/>
            <person name="Pearson M."/>
            <person name="Priest M."/>
            <person name="Roberts A."/>
            <person name="Saif S."/>
            <person name="Shea T."/>
            <person name="Sykes S."/>
            <person name="Wortman J."/>
            <person name="Nusbaum C."/>
            <person name="Birren B."/>
        </authorList>
    </citation>
    <scope>NUCLEOTIDE SEQUENCE [LARGE SCALE GENOMIC DNA]</scope>
    <source>
        <strain evidence="12">IND107</strain>
    </source>
</reference>
<evidence type="ECO:0000256" key="1">
    <source>
        <dbReference type="ARBA" id="ARBA00004259"/>
    </source>
</evidence>
<dbReference type="Pfam" id="PF08801">
    <property type="entry name" value="Nucleoporin_N"/>
    <property type="match status" value="1"/>
</dbReference>
<comment type="caution">
    <text evidence="11">The sequence shown here is derived from an EMBL/GenBank/DDBJ whole genome shotgun (WGS) entry which is preliminary data.</text>
</comment>
<evidence type="ECO:0000256" key="5">
    <source>
        <dbReference type="ARBA" id="ARBA00022927"/>
    </source>
</evidence>
<evidence type="ECO:0000259" key="10">
    <source>
        <dbReference type="Pfam" id="PF08801"/>
    </source>
</evidence>
<accession>A0ABR3BMX2</accession>
<evidence type="ECO:0000256" key="4">
    <source>
        <dbReference type="ARBA" id="ARBA00022816"/>
    </source>
</evidence>
<evidence type="ECO:0000313" key="12">
    <source>
        <dbReference type="Proteomes" id="UP000054399"/>
    </source>
</evidence>
<evidence type="ECO:0000256" key="6">
    <source>
        <dbReference type="ARBA" id="ARBA00023010"/>
    </source>
</evidence>
<feature type="domain" description="Nucleoporin Nup133/Nup155-like N-terminal" evidence="10">
    <location>
        <begin position="87"/>
        <end position="403"/>
    </location>
</feature>